<keyword evidence="1" id="KW-1185">Reference proteome</keyword>
<dbReference type="AlphaFoldDB" id="A0A914PFI6"/>
<proteinExistence type="predicted"/>
<protein>
    <submittedName>
        <fullName evidence="2">HAT C-terminal dimerisation domain-containing protein</fullName>
    </submittedName>
</protein>
<evidence type="ECO:0000313" key="2">
    <source>
        <dbReference type="WBParaSite" id="PDA_v2.g14328.t1"/>
    </source>
</evidence>
<accession>A0A914PFI6</accession>
<reference evidence="2" key="1">
    <citation type="submission" date="2022-11" db="UniProtKB">
        <authorList>
            <consortium name="WormBaseParasite"/>
        </authorList>
    </citation>
    <scope>IDENTIFICATION</scope>
</reference>
<name>A0A914PFI6_9BILA</name>
<dbReference type="Proteomes" id="UP000887578">
    <property type="component" value="Unplaced"/>
</dbReference>
<sequence length="95" mass="10735">MSDELYDYIASALNVPVGSADAERGFSILFHSLDPRRSQQFPDRPMESFLRMFPTNPDLIQCPIHRDHWGLLSINVGQDVLQNGMIHKCVHGAVN</sequence>
<evidence type="ECO:0000313" key="1">
    <source>
        <dbReference type="Proteomes" id="UP000887578"/>
    </source>
</evidence>
<organism evidence="1 2">
    <name type="scientific">Panagrolaimus davidi</name>
    <dbReference type="NCBI Taxonomy" id="227884"/>
    <lineage>
        <taxon>Eukaryota</taxon>
        <taxon>Metazoa</taxon>
        <taxon>Ecdysozoa</taxon>
        <taxon>Nematoda</taxon>
        <taxon>Chromadorea</taxon>
        <taxon>Rhabditida</taxon>
        <taxon>Tylenchina</taxon>
        <taxon>Panagrolaimomorpha</taxon>
        <taxon>Panagrolaimoidea</taxon>
        <taxon>Panagrolaimidae</taxon>
        <taxon>Panagrolaimus</taxon>
    </lineage>
</organism>
<dbReference type="WBParaSite" id="PDA_v2.g14328.t1">
    <property type="protein sequence ID" value="PDA_v2.g14328.t1"/>
    <property type="gene ID" value="PDA_v2.g14328"/>
</dbReference>